<organism evidence="2 3">
    <name type="scientific">Saccharopolyspora shandongensis</name>
    <dbReference type="NCBI Taxonomy" id="418495"/>
    <lineage>
        <taxon>Bacteria</taxon>
        <taxon>Bacillati</taxon>
        <taxon>Actinomycetota</taxon>
        <taxon>Actinomycetes</taxon>
        <taxon>Pseudonocardiales</taxon>
        <taxon>Pseudonocardiaceae</taxon>
        <taxon>Saccharopolyspora</taxon>
    </lineage>
</organism>
<dbReference type="InterPro" id="IPR033469">
    <property type="entry name" value="CYTH-like_dom_sf"/>
</dbReference>
<dbReference type="STRING" id="418495.SAMN05216215_10183"/>
<dbReference type="RefSeq" id="WP_218157381.1">
    <property type="nucleotide sequence ID" value="NZ_FNOK01000018.1"/>
</dbReference>
<proteinExistence type="predicted"/>
<sequence>MEVERKRELPSHINPQALINRLVQIGFRDDGHLVEIDTYYSRPDVDFMETVECLAGSRTRRVRRDHLQAGVECRHAQHGRHHHQAGNQRLDRR</sequence>
<accession>A0A1H3G198</accession>
<dbReference type="SUPFAM" id="SSF55154">
    <property type="entry name" value="CYTH-like phosphatases"/>
    <property type="match status" value="1"/>
</dbReference>
<feature type="region of interest" description="Disordered" evidence="1">
    <location>
        <begin position="71"/>
        <end position="93"/>
    </location>
</feature>
<dbReference type="AlphaFoldDB" id="A0A1H3G198"/>
<name>A0A1H3G198_9PSEU</name>
<reference evidence="3" key="1">
    <citation type="submission" date="2016-10" db="EMBL/GenBank/DDBJ databases">
        <authorList>
            <person name="Varghese N."/>
            <person name="Submissions S."/>
        </authorList>
    </citation>
    <scope>NUCLEOTIDE SEQUENCE [LARGE SCALE GENOMIC DNA]</scope>
    <source>
        <strain evidence="3">CGMCC 4.3530</strain>
    </source>
</reference>
<evidence type="ECO:0000256" key="1">
    <source>
        <dbReference type="SAM" id="MobiDB-lite"/>
    </source>
</evidence>
<dbReference type="Proteomes" id="UP000199529">
    <property type="component" value="Unassembled WGS sequence"/>
</dbReference>
<gene>
    <name evidence="2" type="ORF">SAMN05216215_10183</name>
</gene>
<dbReference type="EMBL" id="FNOK01000018">
    <property type="protein sequence ID" value="SDX97031.1"/>
    <property type="molecule type" value="Genomic_DNA"/>
</dbReference>
<keyword evidence="3" id="KW-1185">Reference proteome</keyword>
<evidence type="ECO:0000313" key="2">
    <source>
        <dbReference type="EMBL" id="SDX97031.1"/>
    </source>
</evidence>
<dbReference type="Gene3D" id="2.40.320.10">
    <property type="entry name" value="Hypothetical Protein Pfu-838710-001"/>
    <property type="match status" value="1"/>
</dbReference>
<protein>
    <recommendedName>
        <fullName evidence="4">CYTH domain-containing protein</fullName>
    </recommendedName>
</protein>
<evidence type="ECO:0000313" key="3">
    <source>
        <dbReference type="Proteomes" id="UP000199529"/>
    </source>
</evidence>
<evidence type="ECO:0008006" key="4">
    <source>
        <dbReference type="Google" id="ProtNLM"/>
    </source>
</evidence>